<evidence type="ECO:0000313" key="3">
    <source>
        <dbReference type="Proteomes" id="UP000257109"/>
    </source>
</evidence>
<evidence type="ECO:0000259" key="1">
    <source>
        <dbReference type="Pfam" id="PF17921"/>
    </source>
</evidence>
<keyword evidence="3" id="KW-1185">Reference proteome</keyword>
<dbReference type="Pfam" id="PF17921">
    <property type="entry name" value="Integrase_H2C2"/>
    <property type="match status" value="1"/>
</dbReference>
<feature type="non-terminal residue" evidence="2">
    <location>
        <position position="1"/>
    </location>
</feature>
<dbReference type="InterPro" id="IPR041588">
    <property type="entry name" value="Integrase_H2C2"/>
</dbReference>
<name>A0A371FWI1_MUCPR</name>
<proteinExistence type="predicted"/>
<organism evidence="2 3">
    <name type="scientific">Mucuna pruriens</name>
    <name type="common">Velvet bean</name>
    <name type="synonym">Dolichos pruriens</name>
    <dbReference type="NCBI Taxonomy" id="157652"/>
    <lineage>
        <taxon>Eukaryota</taxon>
        <taxon>Viridiplantae</taxon>
        <taxon>Streptophyta</taxon>
        <taxon>Embryophyta</taxon>
        <taxon>Tracheophyta</taxon>
        <taxon>Spermatophyta</taxon>
        <taxon>Magnoliopsida</taxon>
        <taxon>eudicotyledons</taxon>
        <taxon>Gunneridae</taxon>
        <taxon>Pentapetalae</taxon>
        <taxon>rosids</taxon>
        <taxon>fabids</taxon>
        <taxon>Fabales</taxon>
        <taxon>Fabaceae</taxon>
        <taxon>Papilionoideae</taxon>
        <taxon>50 kb inversion clade</taxon>
        <taxon>NPAAA clade</taxon>
        <taxon>indigoferoid/millettioid clade</taxon>
        <taxon>Phaseoleae</taxon>
        <taxon>Mucuna</taxon>
    </lineage>
</organism>
<evidence type="ECO:0000313" key="2">
    <source>
        <dbReference type="EMBL" id="RDX82684.1"/>
    </source>
</evidence>
<dbReference type="OrthoDB" id="1935543at2759"/>
<dbReference type="Proteomes" id="UP000257109">
    <property type="component" value="Unassembled WGS sequence"/>
</dbReference>
<comment type="caution">
    <text evidence="2">The sequence shown here is derived from an EMBL/GenBank/DDBJ whole genome shotgun (WGS) entry which is preliminary data.</text>
</comment>
<dbReference type="AlphaFoldDB" id="A0A371FWI1"/>
<gene>
    <name evidence="2" type="ORF">CR513_36494</name>
</gene>
<dbReference type="PANTHER" id="PTHR48475:SF2">
    <property type="entry name" value="RIBONUCLEASE H"/>
    <property type="match status" value="1"/>
</dbReference>
<protein>
    <recommendedName>
        <fullName evidence="1">Integrase zinc-binding domain-containing protein</fullName>
    </recommendedName>
</protein>
<dbReference type="EMBL" id="QJKJ01007577">
    <property type="protein sequence ID" value="RDX82684.1"/>
    <property type="molecule type" value="Genomic_DNA"/>
</dbReference>
<dbReference type="PANTHER" id="PTHR48475">
    <property type="entry name" value="RIBONUCLEASE H"/>
    <property type="match status" value="1"/>
</dbReference>
<accession>A0A371FWI1</accession>
<feature type="domain" description="Integrase zinc-binding" evidence="1">
    <location>
        <begin position="60"/>
        <end position="114"/>
    </location>
</feature>
<reference evidence="2" key="1">
    <citation type="submission" date="2018-05" db="EMBL/GenBank/DDBJ databases">
        <title>Draft genome of Mucuna pruriens seed.</title>
        <authorList>
            <person name="Nnadi N.E."/>
            <person name="Vos R."/>
            <person name="Hasami M.H."/>
            <person name="Devisetty U.K."/>
            <person name="Aguiy J.C."/>
        </authorList>
    </citation>
    <scope>NUCLEOTIDE SEQUENCE [LARGE SCALE GENOMIC DNA]</scope>
    <source>
        <strain evidence="2">JCA_2017</strain>
    </source>
</reference>
<dbReference type="Gene3D" id="1.10.340.70">
    <property type="match status" value="1"/>
</dbReference>
<sequence>MEEQRTWMSPLIAYLRDNKLPEDLIEAKKLIKDATRYIIIGGELYRKGFSFPLLRCVEGEEARYVIKEVHEEVYDSHIGGRALASKIARVGYYWSKLKGDCKEYVKKCDKCQRFAESYHTTPHSSTNETPFRLTYGTKVVIPVEIGEPSPQIALFQPTENEDEIRVNLDLL</sequence>